<dbReference type="EMBL" id="VMGN01000040">
    <property type="protein sequence ID" value="TSC93575.1"/>
    <property type="molecule type" value="Genomic_DNA"/>
</dbReference>
<evidence type="ECO:0000313" key="2">
    <source>
        <dbReference type="Proteomes" id="UP000316495"/>
    </source>
</evidence>
<name>A0A554LL21_9BACT</name>
<gene>
    <name evidence="1" type="ORF">Athens101428_642</name>
</gene>
<comment type="caution">
    <text evidence="1">The sequence shown here is derived from an EMBL/GenBank/DDBJ whole genome shotgun (WGS) entry which is preliminary data.</text>
</comment>
<dbReference type="AlphaFoldDB" id="A0A554LL21"/>
<dbReference type="Proteomes" id="UP000316495">
    <property type="component" value="Unassembled WGS sequence"/>
</dbReference>
<accession>A0A554LL21</accession>
<feature type="non-terminal residue" evidence="1">
    <location>
        <position position="28"/>
    </location>
</feature>
<proteinExistence type="predicted"/>
<sequence length="28" mass="3164">MIAKYSQISAKTLIKFLVSFGFEVVSQK</sequence>
<organism evidence="1 2">
    <name type="scientific">Candidatus Berkelbacteria bacterium Athens1014_28</name>
    <dbReference type="NCBI Taxonomy" id="2017145"/>
    <lineage>
        <taxon>Bacteria</taxon>
        <taxon>Candidatus Berkelbacteria</taxon>
    </lineage>
</organism>
<protein>
    <submittedName>
        <fullName evidence="1">Uncharacterized protein</fullName>
    </submittedName>
</protein>
<evidence type="ECO:0000313" key="1">
    <source>
        <dbReference type="EMBL" id="TSC93575.1"/>
    </source>
</evidence>
<reference evidence="1 2" key="1">
    <citation type="submission" date="2017-07" db="EMBL/GenBank/DDBJ databases">
        <title>Mechanisms for carbon and nitrogen cycling indicate functional differentiation within the Candidate Phyla Radiation.</title>
        <authorList>
            <person name="Danczak R.E."/>
            <person name="Johnston M.D."/>
            <person name="Kenah C."/>
            <person name="Slattery M."/>
            <person name="Wrighton K.C."/>
            <person name="Wilkins M.J."/>
        </authorList>
    </citation>
    <scope>NUCLEOTIDE SEQUENCE [LARGE SCALE GENOMIC DNA]</scope>
    <source>
        <strain evidence="1">Athens1014_28</strain>
    </source>
</reference>